<dbReference type="Gene3D" id="1.20.1070.10">
    <property type="entry name" value="Rhodopsin 7-helix transmembrane proteins"/>
    <property type="match status" value="1"/>
</dbReference>
<dbReference type="AlphaFoldDB" id="T1I3Y7"/>
<protein>
    <recommendedName>
        <fullName evidence="7">G-protein coupled receptors family 2 profile 2 domain-containing protein</fullName>
    </recommendedName>
</protein>
<dbReference type="InterPro" id="IPR000832">
    <property type="entry name" value="GPCR_2_secretin-like"/>
</dbReference>
<dbReference type="InterPro" id="IPR052808">
    <property type="entry name" value="GPCR_Mth-like"/>
</dbReference>
<reference evidence="5" key="1">
    <citation type="submission" date="2015-05" db="UniProtKB">
        <authorList>
            <consortium name="EnsemblMetazoa"/>
        </authorList>
    </citation>
    <scope>IDENTIFICATION</scope>
</reference>
<evidence type="ECO:0000313" key="6">
    <source>
        <dbReference type="Proteomes" id="UP000015103"/>
    </source>
</evidence>
<dbReference type="PANTHER" id="PTHR46953:SF1">
    <property type="entry name" value="G-PROTEIN COUPLED RECEPTOR MTH-LIKE 1-RELATED"/>
    <property type="match status" value="1"/>
</dbReference>
<keyword evidence="2" id="KW-0812">Transmembrane</keyword>
<dbReference type="eggNOG" id="KOG4193">
    <property type="taxonomic scope" value="Eukaryota"/>
</dbReference>
<proteinExistence type="predicted"/>
<evidence type="ECO:0000256" key="1">
    <source>
        <dbReference type="ARBA" id="ARBA00004141"/>
    </source>
</evidence>
<dbReference type="PANTHER" id="PTHR46953">
    <property type="entry name" value="G-PROTEIN COUPLED RECEPTOR MTH-LIKE 1-RELATED"/>
    <property type="match status" value="1"/>
</dbReference>
<evidence type="ECO:0008006" key="7">
    <source>
        <dbReference type="Google" id="ProtNLM"/>
    </source>
</evidence>
<keyword evidence="4" id="KW-0472">Membrane</keyword>
<keyword evidence="6" id="KW-1185">Reference proteome</keyword>
<keyword evidence="3" id="KW-1133">Transmembrane helix</keyword>
<dbReference type="HOGENOM" id="CLU_1733769_0_0_1"/>
<dbReference type="EnsemblMetazoa" id="RPRC011006-RA">
    <property type="protein sequence ID" value="RPRC011006-PA"/>
    <property type="gene ID" value="RPRC011006"/>
</dbReference>
<accession>T1I3Y7</accession>
<dbReference type="GO" id="GO:0016020">
    <property type="term" value="C:membrane"/>
    <property type="evidence" value="ECO:0007669"/>
    <property type="project" value="UniProtKB-SubCell"/>
</dbReference>
<dbReference type="STRING" id="13249.T1I3Y7"/>
<name>T1I3Y7_RHOPR</name>
<dbReference type="EMBL" id="ACPB03018190">
    <property type="status" value="NOT_ANNOTATED_CDS"/>
    <property type="molecule type" value="Genomic_DNA"/>
</dbReference>
<organism evidence="5 6">
    <name type="scientific">Rhodnius prolixus</name>
    <name type="common">Triatomid bug</name>
    <dbReference type="NCBI Taxonomy" id="13249"/>
    <lineage>
        <taxon>Eukaryota</taxon>
        <taxon>Metazoa</taxon>
        <taxon>Ecdysozoa</taxon>
        <taxon>Arthropoda</taxon>
        <taxon>Hexapoda</taxon>
        <taxon>Insecta</taxon>
        <taxon>Pterygota</taxon>
        <taxon>Neoptera</taxon>
        <taxon>Paraneoptera</taxon>
        <taxon>Hemiptera</taxon>
        <taxon>Heteroptera</taxon>
        <taxon>Panheteroptera</taxon>
        <taxon>Cimicomorpha</taxon>
        <taxon>Reduviidae</taxon>
        <taxon>Triatominae</taxon>
        <taxon>Rhodnius</taxon>
    </lineage>
</organism>
<evidence type="ECO:0000256" key="2">
    <source>
        <dbReference type="ARBA" id="ARBA00022692"/>
    </source>
</evidence>
<dbReference type="GO" id="GO:0004930">
    <property type="term" value="F:G protein-coupled receptor activity"/>
    <property type="evidence" value="ECO:0007669"/>
    <property type="project" value="InterPro"/>
</dbReference>
<evidence type="ECO:0000256" key="3">
    <source>
        <dbReference type="ARBA" id="ARBA00022989"/>
    </source>
</evidence>
<comment type="subcellular location">
    <subcellularLocation>
        <location evidence="1">Membrane</location>
        <topology evidence="1">Multi-pass membrane protein</topology>
    </subcellularLocation>
</comment>
<sequence>MAGGKKILFKRGGDCRNEWLFFRLGQILLFGRDQQTRAALDKVDLRPASLDKGQEACRLRVYELYAWGGPLTIAAVAAILDNLPDGSHPNFLKPRFGQQRCWFYGDAELLSYFFGPIGVLLLLNVTLFAATARELTCGLWKTEVVKSNTER</sequence>
<dbReference type="Proteomes" id="UP000015103">
    <property type="component" value="Unassembled WGS sequence"/>
</dbReference>
<dbReference type="Pfam" id="PF00002">
    <property type="entry name" value="7tm_2"/>
    <property type="match status" value="1"/>
</dbReference>
<evidence type="ECO:0000256" key="4">
    <source>
        <dbReference type="ARBA" id="ARBA00023136"/>
    </source>
</evidence>
<dbReference type="InParanoid" id="T1I3Y7"/>
<dbReference type="VEuPathDB" id="VectorBase:RPRC011006"/>
<evidence type="ECO:0000313" key="5">
    <source>
        <dbReference type="EnsemblMetazoa" id="RPRC011006-PA"/>
    </source>
</evidence>